<dbReference type="Pfam" id="PF02737">
    <property type="entry name" value="3HCDH_N"/>
    <property type="match status" value="1"/>
</dbReference>
<keyword evidence="4" id="KW-0560">Oxidoreductase</keyword>
<evidence type="ECO:0000313" key="11">
    <source>
        <dbReference type="Proteomes" id="UP000808349"/>
    </source>
</evidence>
<keyword evidence="3" id="KW-0442">Lipid degradation</keyword>
<dbReference type="SUPFAM" id="SSF52096">
    <property type="entry name" value="ClpP/crotonase"/>
    <property type="match status" value="1"/>
</dbReference>
<dbReference type="Proteomes" id="UP000808349">
    <property type="component" value="Unassembled WGS sequence"/>
</dbReference>
<dbReference type="InterPro" id="IPR006108">
    <property type="entry name" value="3HC_DH_C"/>
</dbReference>
<keyword evidence="2" id="KW-0276">Fatty acid metabolism</keyword>
<dbReference type="AlphaFoldDB" id="A0A9D7SAW8"/>
<proteinExistence type="predicted"/>
<evidence type="ECO:0000313" key="10">
    <source>
        <dbReference type="EMBL" id="MBK9718086.1"/>
    </source>
</evidence>
<evidence type="ECO:0000256" key="7">
    <source>
        <dbReference type="ARBA" id="ARBA00049556"/>
    </source>
</evidence>
<dbReference type="InterPro" id="IPR036291">
    <property type="entry name" value="NAD(P)-bd_dom_sf"/>
</dbReference>
<evidence type="ECO:0000256" key="5">
    <source>
        <dbReference type="ARBA" id="ARBA00023027"/>
    </source>
</evidence>
<dbReference type="PANTHER" id="PTHR48075">
    <property type="entry name" value="3-HYDROXYACYL-COA DEHYDROGENASE FAMILY PROTEIN"/>
    <property type="match status" value="1"/>
</dbReference>
<keyword evidence="6" id="KW-0443">Lipid metabolism</keyword>
<dbReference type="Gene3D" id="1.10.1040.50">
    <property type="match status" value="1"/>
</dbReference>
<dbReference type="InterPro" id="IPR008927">
    <property type="entry name" value="6-PGluconate_DH-like_C_sf"/>
</dbReference>
<dbReference type="InterPro" id="IPR001753">
    <property type="entry name" value="Enoyl-CoA_hydra/iso"/>
</dbReference>
<comment type="caution">
    <text evidence="10">The sequence shown here is derived from an EMBL/GenBank/DDBJ whole genome shotgun (WGS) entry which is preliminary data.</text>
</comment>
<dbReference type="GO" id="GO:0006631">
    <property type="term" value="P:fatty acid metabolic process"/>
    <property type="evidence" value="ECO:0007669"/>
    <property type="project" value="UniProtKB-KW"/>
</dbReference>
<evidence type="ECO:0000256" key="1">
    <source>
        <dbReference type="ARBA" id="ARBA00005005"/>
    </source>
</evidence>
<protein>
    <submittedName>
        <fullName evidence="10">3-hydroxyacyl-CoA dehydrogenase/enoyl-CoA hydratase family protein</fullName>
    </submittedName>
</protein>
<evidence type="ECO:0000259" key="8">
    <source>
        <dbReference type="Pfam" id="PF00725"/>
    </source>
</evidence>
<dbReference type="GO" id="GO:0070403">
    <property type="term" value="F:NAD+ binding"/>
    <property type="evidence" value="ECO:0007669"/>
    <property type="project" value="InterPro"/>
</dbReference>
<dbReference type="PANTHER" id="PTHR48075:SF7">
    <property type="entry name" value="3-HYDROXYACYL-COA DEHYDROGENASE-RELATED"/>
    <property type="match status" value="1"/>
</dbReference>
<dbReference type="Pfam" id="PF00725">
    <property type="entry name" value="3HCDH"/>
    <property type="match status" value="1"/>
</dbReference>
<organism evidence="10 11">
    <name type="scientific">Candidatus Defluviibacterium haderslevense</name>
    <dbReference type="NCBI Taxonomy" id="2981993"/>
    <lineage>
        <taxon>Bacteria</taxon>
        <taxon>Pseudomonadati</taxon>
        <taxon>Bacteroidota</taxon>
        <taxon>Saprospiria</taxon>
        <taxon>Saprospirales</taxon>
        <taxon>Saprospiraceae</taxon>
        <taxon>Candidatus Defluviibacterium</taxon>
    </lineage>
</organism>
<dbReference type="GO" id="GO:0016042">
    <property type="term" value="P:lipid catabolic process"/>
    <property type="evidence" value="ECO:0007669"/>
    <property type="project" value="UniProtKB-KW"/>
</dbReference>
<evidence type="ECO:0000256" key="6">
    <source>
        <dbReference type="ARBA" id="ARBA00023098"/>
    </source>
</evidence>
<dbReference type="Gene3D" id="3.40.50.720">
    <property type="entry name" value="NAD(P)-binding Rossmann-like Domain"/>
    <property type="match status" value="1"/>
</dbReference>
<accession>A0A9D7SAW8</accession>
<dbReference type="SUPFAM" id="SSF51735">
    <property type="entry name" value="NAD(P)-binding Rossmann-fold domains"/>
    <property type="match status" value="1"/>
</dbReference>
<comment type="pathway">
    <text evidence="1">Lipid metabolism; fatty acid beta-oxidation.</text>
</comment>
<dbReference type="GO" id="GO:0003857">
    <property type="term" value="F:(3S)-3-hydroxyacyl-CoA dehydrogenase (NAD+) activity"/>
    <property type="evidence" value="ECO:0007669"/>
    <property type="project" value="UniProtKB-EC"/>
</dbReference>
<dbReference type="InterPro" id="IPR006176">
    <property type="entry name" value="3-OHacyl-CoA_DH_NAD-bd"/>
</dbReference>
<dbReference type="CDD" id="cd06558">
    <property type="entry name" value="crotonase-like"/>
    <property type="match status" value="1"/>
</dbReference>
<gene>
    <name evidence="10" type="ORF">IPO85_11350</name>
</gene>
<dbReference type="Gene3D" id="3.90.226.10">
    <property type="entry name" value="2-enoyl-CoA Hydratase, Chain A, domain 1"/>
    <property type="match status" value="1"/>
</dbReference>
<evidence type="ECO:0000256" key="2">
    <source>
        <dbReference type="ARBA" id="ARBA00022832"/>
    </source>
</evidence>
<dbReference type="SUPFAM" id="SSF48179">
    <property type="entry name" value="6-phosphogluconate dehydrogenase C-terminal domain-like"/>
    <property type="match status" value="2"/>
</dbReference>
<comment type="catalytic activity">
    <reaction evidence="7">
        <text>a (3S)-3-hydroxyacyl-CoA + NAD(+) = a 3-oxoacyl-CoA + NADH + H(+)</text>
        <dbReference type="Rhea" id="RHEA:22432"/>
        <dbReference type="ChEBI" id="CHEBI:15378"/>
        <dbReference type="ChEBI" id="CHEBI:57318"/>
        <dbReference type="ChEBI" id="CHEBI:57540"/>
        <dbReference type="ChEBI" id="CHEBI:57945"/>
        <dbReference type="ChEBI" id="CHEBI:90726"/>
        <dbReference type="EC" id="1.1.1.35"/>
    </reaction>
</comment>
<sequence>MNYRRIKKVAILGSGLMGSGIACHFAGAGFNVLLLDLPHASADRNKIVRDSLAKSLSNKPSNIYHQKFVANIQIGNFEDDLSKIKEVDWILEVVIERLDVKQSLYEKVEQFRTPGTLITSNTSGILMHDLIQNRSQDFQAHFCGTHFFNPPRYLPLLEIIPTEYTLPEVVDFLTDFGKKYLGKQTVLCKDTPAFIANRIGVSAMLKIFSLTSELGLSISDVDKLTGPALGRPKSGTFRLSDVVGLDTAYYVIEGLKKNCPSDSMLQSIALPPFIHFLMEHKWYGSKSEQGFYVATKEKDANGKKIIHALDLKSLEYKQDTKSNLESLQVSKQIDDLPRRLKAIIKCNDAGAQLIKQSLGFLFAYSSHRIPEISNTIYNIDVALKNGFAWELGPFEYWDAIGFEEGLKLIQEANEQAAPWVQAMKDKQVNSFYDKSGNQLLCLNPLTLNYELIPGQDDIIRFSLYDNKNIVYQNPELNLYDIGDGVLALEFRSKHNTIGEGILRGINECILLAETNGWKGIVIGNNATNFTVGANLMLVGMMAFQQEYDQLDIAVRLFQQTSMRCRYSSIPVVTATQGYVFGGGTELMMHCDAAVCAVESYIGLVEMGVGLLPGGGGTKEFALRLSDEMKEGEVHIPLLISKFKTLAMASVATSAYEAFDLGYLQYQRDTVSIHGSTHIFKAKQKVLQLANGYVAKQPRTDVNVLGRSGLGPLYAAAHTLKLGNYASEHDIKIAKKMAYVLCGGDLSYPQKVSEQYLLDLEREAFLSLCTEPKTLERIQYLLENNKTLRN</sequence>
<dbReference type="PROSITE" id="PS51257">
    <property type="entry name" value="PROKAR_LIPOPROTEIN"/>
    <property type="match status" value="1"/>
</dbReference>
<dbReference type="Pfam" id="PF00378">
    <property type="entry name" value="ECH_1"/>
    <property type="match status" value="1"/>
</dbReference>
<feature type="domain" description="3-hydroxyacyl-CoA dehydrogenase C-terminal" evidence="8">
    <location>
        <begin position="194"/>
        <end position="292"/>
    </location>
</feature>
<dbReference type="EMBL" id="JADKFW010000007">
    <property type="protein sequence ID" value="MBK9718086.1"/>
    <property type="molecule type" value="Genomic_DNA"/>
</dbReference>
<dbReference type="InterPro" id="IPR029045">
    <property type="entry name" value="ClpP/crotonase-like_dom_sf"/>
</dbReference>
<evidence type="ECO:0000259" key="9">
    <source>
        <dbReference type="Pfam" id="PF02737"/>
    </source>
</evidence>
<keyword evidence="5" id="KW-0520">NAD</keyword>
<feature type="domain" description="3-hydroxyacyl-CoA dehydrogenase NAD binding" evidence="9">
    <location>
        <begin position="8"/>
        <end position="191"/>
    </location>
</feature>
<evidence type="ECO:0000256" key="3">
    <source>
        <dbReference type="ARBA" id="ARBA00022963"/>
    </source>
</evidence>
<reference evidence="10 11" key="1">
    <citation type="submission" date="2020-10" db="EMBL/GenBank/DDBJ databases">
        <title>Connecting structure to function with the recovery of over 1000 high-quality activated sludge metagenome-assembled genomes encoding full-length rRNA genes using long-read sequencing.</title>
        <authorList>
            <person name="Singleton C.M."/>
            <person name="Petriglieri F."/>
            <person name="Kristensen J.M."/>
            <person name="Kirkegaard R.H."/>
            <person name="Michaelsen T.Y."/>
            <person name="Andersen M.H."/>
            <person name="Karst S.M."/>
            <person name="Dueholm M.S."/>
            <person name="Nielsen P.H."/>
            <person name="Albertsen M."/>
        </authorList>
    </citation>
    <scope>NUCLEOTIDE SEQUENCE [LARGE SCALE GENOMIC DNA]</scope>
    <source>
        <strain evidence="10">Ribe_18-Q3-R11-54_BAT3C.373</strain>
    </source>
</reference>
<evidence type="ECO:0000256" key="4">
    <source>
        <dbReference type="ARBA" id="ARBA00023002"/>
    </source>
</evidence>
<name>A0A9D7SAW8_9BACT</name>